<evidence type="ECO:0000313" key="5">
    <source>
        <dbReference type="Proteomes" id="UP000663901"/>
    </source>
</evidence>
<dbReference type="InterPro" id="IPR011827">
    <property type="entry name" value="LeuD_type2/HacB/DmdB"/>
</dbReference>
<dbReference type="InterPro" id="IPR000573">
    <property type="entry name" value="AconitaseA/IPMdHydase_ssu_swvl"/>
</dbReference>
<dbReference type="AlphaFoldDB" id="A0A8A4KG49"/>
<reference evidence="4" key="1">
    <citation type="submission" date="2020-07" db="EMBL/GenBank/DDBJ databases">
        <title>Genome Sequences for Panteoa spp. that cause Center Rot in Onions.</title>
        <authorList>
            <person name="Asselin J.A."/>
            <person name="Helmann T."/>
            <person name="Beer S."/>
            <person name="Stodghill P."/>
        </authorList>
    </citation>
    <scope>NUCLEOTIDE SEQUENCE</scope>
    <source>
        <strain evidence="4">OC5a</strain>
    </source>
</reference>
<evidence type="ECO:0000256" key="1">
    <source>
        <dbReference type="ARBA" id="ARBA00009869"/>
    </source>
</evidence>
<proteinExistence type="inferred from homology"/>
<dbReference type="EMBL" id="CP059084">
    <property type="protein sequence ID" value="QTC46991.1"/>
    <property type="molecule type" value="Genomic_DNA"/>
</dbReference>
<comment type="similarity">
    <text evidence="1">Belongs to the LeuD family. LeuD type 2 subfamily.</text>
</comment>
<feature type="domain" description="Aconitase A/isopropylmalate dehydratase small subunit swivel" evidence="3">
    <location>
        <begin position="64"/>
        <end position="116"/>
    </location>
</feature>
<evidence type="ECO:0000256" key="2">
    <source>
        <dbReference type="ARBA" id="ARBA00023239"/>
    </source>
</evidence>
<dbReference type="Proteomes" id="UP000663901">
    <property type="component" value="Chromosome"/>
</dbReference>
<dbReference type="PANTHER" id="PTHR43345:SF2">
    <property type="entry name" value="3-ISOPROPYLMALATE DEHYDRATASE SMALL SUBUNIT 1"/>
    <property type="match status" value="1"/>
</dbReference>
<dbReference type="GO" id="GO:0016836">
    <property type="term" value="F:hydro-lyase activity"/>
    <property type="evidence" value="ECO:0007669"/>
    <property type="project" value="InterPro"/>
</dbReference>
<dbReference type="InterPro" id="IPR050075">
    <property type="entry name" value="LeuD"/>
</dbReference>
<dbReference type="Pfam" id="PF00694">
    <property type="entry name" value="Aconitase_C"/>
    <property type="match status" value="1"/>
</dbReference>
<dbReference type="InterPro" id="IPR015928">
    <property type="entry name" value="Aconitase/3IPM_dehydase_swvl"/>
</dbReference>
<name>A0A8A4KG49_PANAN</name>
<evidence type="ECO:0000313" key="4">
    <source>
        <dbReference type="EMBL" id="QTC46991.1"/>
    </source>
</evidence>
<keyword evidence="2" id="KW-0456">Lyase</keyword>
<evidence type="ECO:0000259" key="3">
    <source>
        <dbReference type="Pfam" id="PF00694"/>
    </source>
</evidence>
<gene>
    <name evidence="4" type="ORF">H0Z12_05240</name>
</gene>
<organism evidence="4 5">
    <name type="scientific">Pantoea ananas</name>
    <name type="common">Erwinia uredovora</name>
    <dbReference type="NCBI Taxonomy" id="553"/>
    <lineage>
        <taxon>Bacteria</taxon>
        <taxon>Pseudomonadati</taxon>
        <taxon>Pseudomonadota</taxon>
        <taxon>Gammaproteobacteria</taxon>
        <taxon>Enterobacterales</taxon>
        <taxon>Erwiniaceae</taxon>
        <taxon>Pantoea</taxon>
    </lineage>
</organism>
<sequence length="183" mass="20585">MRESPHMSKTAENYRVRRVEGNISTDDIIPARYKHMYTEPAQLAPHLFESRFPGFRETLSINDVLVCDQIFGIGSSREQAVTTLLACGVKYVFSPSFGRIFFRNSWNLGLHAIEVDTSELADLSEIKIELTGGVIYTENNQINFFPPSSQMTAIVSAGGIIPYTINKIMEKKGDILRGYSNEK</sequence>
<dbReference type="NCBIfam" id="TIGR02087">
    <property type="entry name" value="LEUD_arch"/>
    <property type="match status" value="1"/>
</dbReference>
<dbReference type="Gene3D" id="3.20.19.10">
    <property type="entry name" value="Aconitase, domain 4"/>
    <property type="match status" value="1"/>
</dbReference>
<dbReference type="PANTHER" id="PTHR43345">
    <property type="entry name" value="3-ISOPROPYLMALATE DEHYDRATASE SMALL SUBUNIT 2-RELATED-RELATED"/>
    <property type="match status" value="1"/>
</dbReference>
<dbReference type="SUPFAM" id="SSF52016">
    <property type="entry name" value="LeuD/IlvD-like"/>
    <property type="match status" value="1"/>
</dbReference>
<accession>A0A8A4KG49</accession>
<protein>
    <recommendedName>
        <fullName evidence="3">Aconitase A/isopropylmalate dehydratase small subunit swivel domain-containing protein</fullName>
    </recommendedName>
</protein>